<dbReference type="EMBL" id="CP046453">
    <property type="protein sequence ID" value="QGU04418.1"/>
    <property type="molecule type" value="Genomic_DNA"/>
</dbReference>
<evidence type="ECO:0000313" key="10">
    <source>
        <dbReference type="EMBL" id="QGU04418.1"/>
    </source>
</evidence>
<evidence type="ECO:0000256" key="9">
    <source>
        <dbReference type="SAM" id="Phobius"/>
    </source>
</evidence>
<feature type="region of interest" description="Disordered" evidence="8">
    <location>
        <begin position="377"/>
        <end position="396"/>
    </location>
</feature>
<dbReference type="InterPro" id="IPR002549">
    <property type="entry name" value="AI-2E-like"/>
</dbReference>
<feature type="compositionally biased region" description="Polar residues" evidence="8">
    <location>
        <begin position="425"/>
        <end position="436"/>
    </location>
</feature>
<keyword evidence="7 9" id="KW-0472">Membrane</keyword>
<comment type="similarity">
    <text evidence="2">Belongs to the autoinducer-2 exporter (AI-2E) (TC 2.A.86) family.</text>
</comment>
<feature type="transmembrane region" description="Helical" evidence="9">
    <location>
        <begin position="174"/>
        <end position="199"/>
    </location>
</feature>
<dbReference type="RefSeq" id="WP_156227810.1">
    <property type="nucleotide sequence ID" value="NZ_CP046453.1"/>
</dbReference>
<feature type="transmembrane region" description="Helical" evidence="9">
    <location>
        <begin position="235"/>
        <end position="256"/>
    </location>
</feature>
<keyword evidence="6 9" id="KW-1133">Transmembrane helix</keyword>
<feature type="compositionally biased region" description="Pro residues" evidence="8">
    <location>
        <begin position="10"/>
        <end position="21"/>
    </location>
</feature>
<feature type="transmembrane region" description="Helical" evidence="9">
    <location>
        <begin position="100"/>
        <end position="120"/>
    </location>
</feature>
<comment type="subcellular location">
    <subcellularLocation>
        <location evidence="1">Cell membrane</location>
        <topology evidence="1">Multi-pass membrane protein</topology>
    </subcellularLocation>
</comment>
<feature type="transmembrane region" description="Helical" evidence="9">
    <location>
        <begin position="330"/>
        <end position="363"/>
    </location>
</feature>
<evidence type="ECO:0000256" key="7">
    <source>
        <dbReference type="ARBA" id="ARBA00023136"/>
    </source>
</evidence>
<dbReference type="GO" id="GO:0005886">
    <property type="term" value="C:plasma membrane"/>
    <property type="evidence" value="ECO:0007669"/>
    <property type="project" value="UniProtKB-SubCell"/>
</dbReference>
<keyword evidence="5 9" id="KW-0812">Transmembrane</keyword>
<dbReference type="PANTHER" id="PTHR21716:SF53">
    <property type="entry name" value="PERMEASE PERM-RELATED"/>
    <property type="match status" value="1"/>
</dbReference>
<evidence type="ECO:0000256" key="6">
    <source>
        <dbReference type="ARBA" id="ARBA00022989"/>
    </source>
</evidence>
<evidence type="ECO:0000256" key="4">
    <source>
        <dbReference type="ARBA" id="ARBA00022475"/>
    </source>
</evidence>
<dbReference type="Proteomes" id="UP000425178">
    <property type="component" value="Chromosome"/>
</dbReference>
<feature type="region of interest" description="Disordered" evidence="8">
    <location>
        <begin position="412"/>
        <end position="445"/>
    </location>
</feature>
<sequence>MTTPNNPRHMQPPPPSGPVPGQPAPAGVVALWSDTVGRAATRCGQVLLIAAVSAGVVWLLLRVYLVMIAAFVALVFASAVYPLVRWLVGKGWSRLSATGVVFVGIFTLLSGVVTEIVFAVRTEWDSLSTSAVEGWHRLQQFIMSGPLPVDTGAVDNALQRATGLIASGTFLGSAVTGITIATEAVTGLILMIVILFFFLKDGPKIWNFTLRWFHGDTRAKLAESGDRTIQILGGYVRGTVIINVIEAVVIGVPLALLGVPLALPLAVIVFVLGFLPIIGATFATTLAALVALVTNGLVTALIIVALAIAINQLESHLLQPVIMGRTLSLHAIVVLLALAVGTLVGGFFGAVLAVPLAAVAWAVIQVWTDTYQAGEDPVLGEDPVNPESRVGSKSTMAQRWKYQQMRYQELFDLSPVQGKRRQSRGKNPSDNLTDPSRPTRPGGRR</sequence>
<evidence type="ECO:0000256" key="8">
    <source>
        <dbReference type="SAM" id="MobiDB-lite"/>
    </source>
</evidence>
<dbReference type="Pfam" id="PF01594">
    <property type="entry name" value="AI-2E_transport"/>
    <property type="match status" value="1"/>
</dbReference>
<feature type="transmembrane region" description="Helical" evidence="9">
    <location>
        <begin position="43"/>
        <end position="61"/>
    </location>
</feature>
<keyword evidence="3" id="KW-0813">Transport</keyword>
<keyword evidence="4" id="KW-1003">Cell membrane</keyword>
<name>A0A6B8WC73_9CORY</name>
<feature type="transmembrane region" description="Helical" evidence="9">
    <location>
        <begin position="289"/>
        <end position="310"/>
    </location>
</feature>
<dbReference type="KEGG" id="ccoe:CETAM_05740"/>
<proteinExistence type="inferred from homology"/>
<feature type="region of interest" description="Disordered" evidence="8">
    <location>
        <begin position="1"/>
        <end position="21"/>
    </location>
</feature>
<reference evidence="10 11" key="1">
    <citation type="journal article" date="2021" name="Int. J. Syst. Evol. Microbiol.">
        <title>Classification of three corynebacterial strains isolated from a small paddock in North Rhine-Westphalia: proposal of &lt;i&gt;Corynebacterium kalinowskii&lt;/i&gt; sp. nov., &lt;i&gt;Corynebacterium comes&lt;/i&gt; sp. nov. and &lt;i&gt;Corynebacterium occultum&lt;/i&gt; sp. nov.</title>
        <authorList>
            <person name="Schaffert L."/>
            <person name="Ruwe M."/>
            <person name="Milse J."/>
            <person name="Hanuschka K."/>
            <person name="Ortseifen V."/>
            <person name="Droste J."/>
            <person name="Brandt D."/>
            <person name="Schl L."/>
            <person name="Kutter Y."/>
            <person name="Vinke S."/>
            <person name="Vieh P."/>
            <person name="Jacob L."/>
            <person name="L N.C."/>
            <person name="Schulte-Berndt E."/>
            <person name="Hain C."/>
            <person name="Linder M."/>
            <person name="Schmidt P."/>
            <person name="Wollenschl L."/>
            <person name="Luttermann T."/>
            <person name="Thieme E."/>
            <person name="Hassa J."/>
            <person name="Haak M."/>
            <person name="Wittchen M."/>
            <person name="Mentz A."/>
            <person name="Persicke M."/>
            <person name="Busche T."/>
            <person name="R C."/>
        </authorList>
    </citation>
    <scope>NUCLEOTIDE SEQUENCE [LARGE SCALE GENOMIC DNA]</scope>
    <source>
        <strain evidence="10 11">2019</strain>
    </source>
</reference>
<evidence type="ECO:0000256" key="2">
    <source>
        <dbReference type="ARBA" id="ARBA00009773"/>
    </source>
</evidence>
<feature type="transmembrane region" description="Helical" evidence="9">
    <location>
        <begin position="67"/>
        <end position="88"/>
    </location>
</feature>
<keyword evidence="11" id="KW-1185">Reference proteome</keyword>
<feature type="transmembrane region" description="Helical" evidence="9">
    <location>
        <begin position="262"/>
        <end position="282"/>
    </location>
</feature>
<evidence type="ECO:0000313" key="11">
    <source>
        <dbReference type="Proteomes" id="UP000425178"/>
    </source>
</evidence>
<gene>
    <name evidence="10" type="primary">tqsA1</name>
    <name evidence="10" type="ORF">CETAM_05740</name>
</gene>
<evidence type="ECO:0000256" key="1">
    <source>
        <dbReference type="ARBA" id="ARBA00004651"/>
    </source>
</evidence>
<dbReference type="PANTHER" id="PTHR21716">
    <property type="entry name" value="TRANSMEMBRANE PROTEIN"/>
    <property type="match status" value="1"/>
</dbReference>
<organism evidence="10 11">
    <name type="scientific">Corynebacterium comes</name>
    <dbReference type="NCBI Taxonomy" id="2675218"/>
    <lineage>
        <taxon>Bacteria</taxon>
        <taxon>Bacillati</taxon>
        <taxon>Actinomycetota</taxon>
        <taxon>Actinomycetes</taxon>
        <taxon>Mycobacteriales</taxon>
        <taxon>Corynebacteriaceae</taxon>
        <taxon>Corynebacterium</taxon>
    </lineage>
</organism>
<accession>A0A6B8WC73</accession>
<evidence type="ECO:0000256" key="3">
    <source>
        <dbReference type="ARBA" id="ARBA00022448"/>
    </source>
</evidence>
<dbReference type="AlphaFoldDB" id="A0A6B8WC73"/>
<evidence type="ECO:0000256" key="5">
    <source>
        <dbReference type="ARBA" id="ARBA00022692"/>
    </source>
</evidence>
<protein>
    <submittedName>
        <fullName evidence="10">AI-2 transport protein TqsA</fullName>
    </submittedName>
</protein>
<dbReference type="GO" id="GO:0055085">
    <property type="term" value="P:transmembrane transport"/>
    <property type="evidence" value="ECO:0007669"/>
    <property type="project" value="TreeGrafter"/>
</dbReference>